<organism evidence="2 3">
    <name type="scientific">Myodes glareolus</name>
    <name type="common">Bank vole</name>
    <name type="synonym">Clethrionomys glareolus</name>
    <dbReference type="NCBI Taxonomy" id="447135"/>
    <lineage>
        <taxon>Eukaryota</taxon>
        <taxon>Metazoa</taxon>
        <taxon>Chordata</taxon>
        <taxon>Craniata</taxon>
        <taxon>Vertebrata</taxon>
        <taxon>Euteleostomi</taxon>
        <taxon>Mammalia</taxon>
        <taxon>Eutheria</taxon>
        <taxon>Euarchontoglires</taxon>
        <taxon>Glires</taxon>
        <taxon>Rodentia</taxon>
        <taxon>Myomorpha</taxon>
        <taxon>Muroidea</taxon>
        <taxon>Cricetidae</taxon>
        <taxon>Arvicolinae</taxon>
        <taxon>Myodes</taxon>
    </lineage>
</organism>
<evidence type="ECO:0000313" key="2">
    <source>
        <dbReference type="EMBL" id="KAK7808420.1"/>
    </source>
</evidence>
<protein>
    <submittedName>
        <fullName evidence="2">Uncharacterized protein</fullName>
    </submittedName>
</protein>
<evidence type="ECO:0000313" key="3">
    <source>
        <dbReference type="Proteomes" id="UP001488838"/>
    </source>
</evidence>
<evidence type="ECO:0000256" key="1">
    <source>
        <dbReference type="SAM" id="MobiDB-lite"/>
    </source>
</evidence>
<sequence>MGLCFPCPAESAPPSPSPVSSMSRPDPARGGRCHAAGLKVNLPGCWTCRAAGRSPSLSCGPVLDRTGRISGDFGYPISGGKEEEERTVGKADGNIRATSRWTQVDGVMKHHTLEECCAANSSICSQMDLS</sequence>
<feature type="region of interest" description="Disordered" evidence="1">
    <location>
        <begin position="1"/>
        <end position="31"/>
    </location>
</feature>
<comment type="caution">
    <text evidence="2">The sequence shown here is derived from an EMBL/GenBank/DDBJ whole genome shotgun (WGS) entry which is preliminary data.</text>
</comment>
<dbReference type="AlphaFoldDB" id="A0AAW0I2D6"/>
<name>A0AAW0I2D6_MYOGA</name>
<keyword evidence="3" id="KW-1185">Reference proteome</keyword>
<gene>
    <name evidence="2" type="ORF">U0070_014282</name>
</gene>
<proteinExistence type="predicted"/>
<reference evidence="2 3" key="1">
    <citation type="journal article" date="2023" name="bioRxiv">
        <title>Conserved and derived expression patterns and positive selection on dental genes reveal complex evolutionary context of ever-growing rodent molars.</title>
        <authorList>
            <person name="Calamari Z.T."/>
            <person name="Song A."/>
            <person name="Cohen E."/>
            <person name="Akter M."/>
            <person name="Roy R.D."/>
            <person name="Hallikas O."/>
            <person name="Christensen M.M."/>
            <person name="Li P."/>
            <person name="Marangoni P."/>
            <person name="Jernvall J."/>
            <person name="Klein O.D."/>
        </authorList>
    </citation>
    <scope>NUCLEOTIDE SEQUENCE [LARGE SCALE GENOMIC DNA]</scope>
    <source>
        <strain evidence="2">V071</strain>
    </source>
</reference>
<dbReference type="Proteomes" id="UP001488838">
    <property type="component" value="Unassembled WGS sequence"/>
</dbReference>
<dbReference type="EMBL" id="JBBHLL010000240">
    <property type="protein sequence ID" value="KAK7808420.1"/>
    <property type="molecule type" value="Genomic_DNA"/>
</dbReference>
<feature type="compositionally biased region" description="Low complexity" evidence="1">
    <location>
        <begin position="1"/>
        <end position="10"/>
    </location>
</feature>
<accession>A0AAW0I2D6</accession>